<comment type="caution">
    <text evidence="2">The sequence shown here is derived from an EMBL/GenBank/DDBJ whole genome shotgun (WGS) entry which is preliminary data.</text>
</comment>
<gene>
    <name evidence="2" type="ORF">ILYODFUR_022712</name>
</gene>
<organism evidence="2 3">
    <name type="scientific">Ilyodon furcidens</name>
    <name type="common">goldbreast splitfin</name>
    <dbReference type="NCBI Taxonomy" id="33524"/>
    <lineage>
        <taxon>Eukaryota</taxon>
        <taxon>Metazoa</taxon>
        <taxon>Chordata</taxon>
        <taxon>Craniata</taxon>
        <taxon>Vertebrata</taxon>
        <taxon>Euteleostomi</taxon>
        <taxon>Actinopterygii</taxon>
        <taxon>Neopterygii</taxon>
        <taxon>Teleostei</taxon>
        <taxon>Neoteleostei</taxon>
        <taxon>Acanthomorphata</taxon>
        <taxon>Ovalentaria</taxon>
        <taxon>Atherinomorphae</taxon>
        <taxon>Cyprinodontiformes</taxon>
        <taxon>Goodeidae</taxon>
        <taxon>Ilyodon</taxon>
    </lineage>
</organism>
<evidence type="ECO:0008006" key="4">
    <source>
        <dbReference type="Google" id="ProtNLM"/>
    </source>
</evidence>
<protein>
    <recommendedName>
        <fullName evidence="4">Secreted protein</fullName>
    </recommendedName>
</protein>
<evidence type="ECO:0000256" key="1">
    <source>
        <dbReference type="SAM" id="SignalP"/>
    </source>
</evidence>
<feature type="signal peptide" evidence="1">
    <location>
        <begin position="1"/>
        <end position="25"/>
    </location>
</feature>
<dbReference type="EMBL" id="JAHRIQ010072037">
    <property type="protein sequence ID" value="MEQ2244972.1"/>
    <property type="molecule type" value="Genomic_DNA"/>
</dbReference>
<keyword evidence="3" id="KW-1185">Reference proteome</keyword>
<accession>A0ABV0UMC9</accession>
<keyword evidence="1" id="KW-0732">Signal</keyword>
<feature type="chain" id="PRO_5046356728" description="Secreted protein" evidence="1">
    <location>
        <begin position="26"/>
        <end position="101"/>
    </location>
</feature>
<reference evidence="2 3" key="1">
    <citation type="submission" date="2021-06" db="EMBL/GenBank/DDBJ databases">
        <authorList>
            <person name="Palmer J.M."/>
        </authorList>
    </citation>
    <scope>NUCLEOTIDE SEQUENCE [LARGE SCALE GENOMIC DNA]</scope>
    <source>
        <strain evidence="3">if_2019</strain>
        <tissue evidence="2">Muscle</tissue>
    </source>
</reference>
<name>A0ABV0UMC9_9TELE</name>
<sequence>MQNNFIVMLPFVGCMVRLPAGSLSAWSLHVLPMHAWVLTGYSGFLPQSKNMTVRLIGLSKLPIGVNECVHGCLSCMSLCCPAMDWRPVQGVHRLLPVDCWR</sequence>
<evidence type="ECO:0000313" key="3">
    <source>
        <dbReference type="Proteomes" id="UP001482620"/>
    </source>
</evidence>
<evidence type="ECO:0000313" key="2">
    <source>
        <dbReference type="EMBL" id="MEQ2244972.1"/>
    </source>
</evidence>
<dbReference type="Proteomes" id="UP001482620">
    <property type="component" value="Unassembled WGS sequence"/>
</dbReference>
<proteinExistence type="predicted"/>